<feature type="region of interest" description="Disordered" evidence="1">
    <location>
        <begin position="52"/>
        <end position="71"/>
    </location>
</feature>
<evidence type="ECO:0000313" key="3">
    <source>
        <dbReference type="Ensembl" id="ENSLOCP00000015169.1"/>
    </source>
</evidence>
<proteinExistence type="predicted"/>
<dbReference type="Proteomes" id="UP000018468">
    <property type="component" value="Linkage group LG6"/>
</dbReference>
<name>W5N3G0_LEPOC</name>
<keyword evidence="2" id="KW-0472">Membrane</keyword>
<evidence type="ECO:0000256" key="1">
    <source>
        <dbReference type="SAM" id="MobiDB-lite"/>
    </source>
</evidence>
<dbReference type="PANTHER" id="PTHR16209:SF3">
    <property type="entry name" value="PROLINE-RICH PROTEIN 7"/>
    <property type="match status" value="1"/>
</dbReference>
<evidence type="ECO:0000256" key="2">
    <source>
        <dbReference type="SAM" id="Phobius"/>
    </source>
</evidence>
<dbReference type="HOGENOM" id="CLU_081607_0_0_1"/>
<organism evidence="3 4">
    <name type="scientific">Lepisosteus oculatus</name>
    <name type="common">Spotted gar</name>
    <dbReference type="NCBI Taxonomy" id="7918"/>
    <lineage>
        <taxon>Eukaryota</taxon>
        <taxon>Metazoa</taxon>
        <taxon>Chordata</taxon>
        <taxon>Craniata</taxon>
        <taxon>Vertebrata</taxon>
        <taxon>Euteleostomi</taxon>
        <taxon>Actinopterygii</taxon>
        <taxon>Neopterygii</taxon>
        <taxon>Holostei</taxon>
        <taxon>Semionotiformes</taxon>
        <taxon>Lepisosteidae</taxon>
        <taxon>Lepisosteus</taxon>
    </lineage>
</organism>
<dbReference type="Ensembl" id="ENSLOCT00000015198.1">
    <property type="protein sequence ID" value="ENSLOCP00000015169.1"/>
    <property type="gene ID" value="ENSLOCG00000012327.1"/>
</dbReference>
<dbReference type="eggNOG" id="ENOG502RA5T">
    <property type="taxonomic scope" value="Eukaryota"/>
</dbReference>
<reference evidence="3" key="2">
    <citation type="submission" date="2025-08" db="UniProtKB">
        <authorList>
            <consortium name="Ensembl"/>
        </authorList>
    </citation>
    <scope>IDENTIFICATION</scope>
</reference>
<dbReference type="PANTHER" id="PTHR16209">
    <property type="entry name" value="VESICULAR, OVEREXPRESSED IN CANCER, PROSURVIVAL PROTEIN 1"/>
    <property type="match status" value="1"/>
</dbReference>
<sequence>MVMSQGTYTFLTCFAGFWLVWALIVMLCCFCSFVQRRLKRHREERLRERGLRGLEMDPPGERPGQVEGPRVPELGPVFPRPDSSELAILVPGQVPFLQISHLKRKIFFFCFHCFRPCVAGCRTVWTLESCEFCHWKADAYGKPPCYEEAVMMEDPPPPYSEVLADSRGGTYTKLAAGTSRKQHDPETSKTAPEAVLSDRSYAPLIHLPGSEHWDSLGRLLSTVDLNRNNLPSRPRAGVLSPTLTGSGRVGAELRRAVLLPDRTCTLPTAFPLFGRSTAV</sequence>
<dbReference type="AlphaFoldDB" id="W5N3G0"/>
<dbReference type="EMBL" id="AHAT01005534">
    <property type="status" value="NOT_ANNOTATED_CDS"/>
    <property type="molecule type" value="Genomic_DNA"/>
</dbReference>
<dbReference type="GO" id="GO:0005634">
    <property type="term" value="C:nucleus"/>
    <property type="evidence" value="ECO:0000318"/>
    <property type="project" value="GO_Central"/>
</dbReference>
<feature type="transmembrane region" description="Helical" evidence="2">
    <location>
        <begin position="6"/>
        <end position="34"/>
    </location>
</feature>
<dbReference type="OMA" id="MMEDPPP"/>
<dbReference type="Bgee" id="ENSLOCG00000012327">
    <property type="expression patterns" value="Expressed in ovary and 4 other cell types or tissues"/>
</dbReference>
<dbReference type="InterPro" id="IPR051994">
    <property type="entry name" value="WW_domain-binding"/>
</dbReference>
<evidence type="ECO:0000313" key="4">
    <source>
        <dbReference type="Proteomes" id="UP000018468"/>
    </source>
</evidence>
<dbReference type="GeneTree" id="ENSGT00950000183109"/>
<keyword evidence="2" id="KW-1133">Transmembrane helix</keyword>
<keyword evidence="4" id="KW-1185">Reference proteome</keyword>
<reference evidence="3" key="3">
    <citation type="submission" date="2025-09" db="UniProtKB">
        <authorList>
            <consortium name="Ensembl"/>
        </authorList>
    </citation>
    <scope>IDENTIFICATION</scope>
</reference>
<protein>
    <submittedName>
        <fullName evidence="3">Proline rich 7, synaptic</fullName>
    </submittedName>
</protein>
<reference evidence="4" key="1">
    <citation type="submission" date="2011-12" db="EMBL/GenBank/DDBJ databases">
        <title>The Draft Genome of Lepisosteus oculatus.</title>
        <authorList>
            <consortium name="The Broad Institute Genome Assembly &amp; Analysis Group"/>
            <consortium name="Computational R&amp;D Group"/>
            <consortium name="and Sequencing Platform"/>
            <person name="Di Palma F."/>
            <person name="Alfoldi J."/>
            <person name="Johnson J."/>
            <person name="Berlin A."/>
            <person name="Gnerre S."/>
            <person name="Jaffe D."/>
            <person name="MacCallum I."/>
            <person name="Young S."/>
            <person name="Walker B.J."/>
            <person name="Lander E.S."/>
            <person name="Lindblad-Toh K."/>
        </authorList>
    </citation>
    <scope>NUCLEOTIDE SEQUENCE [LARGE SCALE GENOMIC DNA]</scope>
</reference>
<dbReference type="GO" id="GO:0099527">
    <property type="term" value="P:postsynapse to nucleus signaling pathway"/>
    <property type="evidence" value="ECO:0000318"/>
    <property type="project" value="GO_Central"/>
</dbReference>
<dbReference type="STRING" id="7918.ENSLOCP00000015169"/>
<dbReference type="FunCoup" id="W5N3G0">
    <property type="interactions" value="833"/>
</dbReference>
<accession>W5N3G0</accession>
<keyword evidence="2" id="KW-0812">Transmembrane</keyword>
<dbReference type="GO" id="GO:0099092">
    <property type="term" value="C:postsynaptic density, intracellular component"/>
    <property type="evidence" value="ECO:0000318"/>
    <property type="project" value="GO_Central"/>
</dbReference>
<dbReference type="EMBL" id="AHAT01005533">
    <property type="status" value="NOT_ANNOTATED_CDS"/>
    <property type="molecule type" value="Genomic_DNA"/>
</dbReference>
<dbReference type="InParanoid" id="W5N3G0"/>